<feature type="region of interest" description="Disordered" evidence="4">
    <location>
        <begin position="1109"/>
        <end position="1128"/>
    </location>
</feature>
<dbReference type="InterPro" id="IPR018564">
    <property type="entry name" value="Repl_chkpnt_MRC1_dom"/>
</dbReference>
<evidence type="ECO:0000256" key="2">
    <source>
        <dbReference type="ARBA" id="ARBA00022553"/>
    </source>
</evidence>
<feature type="region of interest" description="Disordered" evidence="4">
    <location>
        <begin position="1035"/>
        <end position="1060"/>
    </location>
</feature>
<feature type="region of interest" description="Disordered" evidence="4">
    <location>
        <begin position="1142"/>
        <end position="1177"/>
    </location>
</feature>
<dbReference type="Pfam" id="PF09444">
    <property type="entry name" value="MRC1"/>
    <property type="match status" value="1"/>
</dbReference>
<proteinExistence type="predicted"/>
<feature type="compositionally biased region" description="Low complexity" evidence="4">
    <location>
        <begin position="194"/>
        <end position="208"/>
    </location>
</feature>
<feature type="compositionally biased region" description="Acidic residues" evidence="4">
    <location>
        <begin position="1041"/>
        <end position="1052"/>
    </location>
</feature>
<feature type="compositionally biased region" description="Polar residues" evidence="4">
    <location>
        <begin position="57"/>
        <end position="67"/>
    </location>
</feature>
<feature type="region of interest" description="Disordered" evidence="4">
    <location>
        <begin position="122"/>
        <end position="327"/>
    </location>
</feature>
<keyword evidence="3" id="KW-0539">Nucleus</keyword>
<feature type="compositionally biased region" description="Acidic residues" evidence="4">
    <location>
        <begin position="977"/>
        <end position="989"/>
    </location>
</feature>
<feature type="compositionally biased region" description="Acidic residues" evidence="4">
    <location>
        <begin position="680"/>
        <end position="695"/>
    </location>
</feature>
<feature type="compositionally biased region" description="Acidic residues" evidence="4">
    <location>
        <begin position="631"/>
        <end position="673"/>
    </location>
</feature>
<feature type="region of interest" description="Disordered" evidence="4">
    <location>
        <begin position="940"/>
        <end position="990"/>
    </location>
</feature>
<dbReference type="EMBL" id="MU007010">
    <property type="protein sequence ID" value="KAF2436594.1"/>
    <property type="molecule type" value="Genomic_DNA"/>
</dbReference>
<keyword evidence="7" id="KW-1185">Reference proteome</keyword>
<feature type="compositionally biased region" description="Low complexity" evidence="4">
    <location>
        <begin position="1"/>
        <end position="16"/>
    </location>
</feature>
<evidence type="ECO:0000256" key="1">
    <source>
        <dbReference type="ARBA" id="ARBA00004123"/>
    </source>
</evidence>
<comment type="subcellular location">
    <subcellularLocation>
        <location evidence="1">Nucleus</location>
    </subcellularLocation>
</comment>
<feature type="region of interest" description="Disordered" evidence="4">
    <location>
        <begin position="602"/>
        <end position="754"/>
    </location>
</feature>
<gene>
    <name evidence="6" type="ORF">EJ08DRAFT_729096</name>
</gene>
<dbReference type="PANTHER" id="PTHR14396">
    <property type="entry name" value="CLASPIN"/>
    <property type="match status" value="1"/>
</dbReference>
<dbReference type="PANTHER" id="PTHR14396:SF10">
    <property type="entry name" value="CLASPIN"/>
    <property type="match status" value="1"/>
</dbReference>
<feature type="compositionally biased region" description="Basic and acidic residues" evidence="4">
    <location>
        <begin position="1317"/>
        <end position="1334"/>
    </location>
</feature>
<name>A0A9P4U385_9PEZI</name>
<comment type="caution">
    <text evidence="6">The sequence shown here is derived from an EMBL/GenBank/DDBJ whole genome shotgun (WGS) entry which is preliminary data.</text>
</comment>
<dbReference type="GO" id="GO:0033314">
    <property type="term" value="P:mitotic DNA replication checkpoint signaling"/>
    <property type="evidence" value="ECO:0007669"/>
    <property type="project" value="TreeGrafter"/>
</dbReference>
<feature type="compositionally biased region" description="Basic and acidic residues" evidence="4">
    <location>
        <begin position="303"/>
        <end position="314"/>
    </location>
</feature>
<sequence>MSTPSTPSRASASPRSNPFPTNTESPMELTPRSKVRAMLAALDDDSDDEHTARPIQTEATTSISPSHVDNGVKNAVSIYEEVELEYSDGENVIAEASDVESVQFGDNKGSASSAYARMKQQLLSKSKPIQNATTPFVESGSDSDHEPVQTKRVVRKRLSRPVQQKSKSPSPISTRSPVPLSTRSREATPSLFVSPRASQSPSQQAQRPDLSPNTDSDSDPMPDASTNSRLKQLVAKKRAERKAQREEERKKNNAAQKARAEKQVQMQNNFNKIYSDDVEDDADEEGSAALTQQQKPTRKASRKALEEMSRETQRMARNQQLAHEAKTKKKFTTKDLFRVFNFRQENATTETNSEDEHVRSGALASSDIEGHTGKDTPPTSPPSQEDFSDHFKLPSAENEEDYIIRTGIDHESADEDLPSIGQLLTQPMKKLDKGKGPAKEPEKPVESTNIDKGKDSARETNIPTFPPLPQIQKPAVGLRKFRVIPPPKLDADSDDDELEIISKSTRFPVFDQLSAKQTSGAQSFHALRTLAHLNSSERAPPKGRTSLSMGELQIQLQERARKQAMLEKKEKLDDLRARGIIVKTEEEREQDQLALESLLDRARTDAQSLAKKEKDAGKKDGNGEESRDILSDDEDDEDWAEKGDDEGEADVELSGSEEEDPEVEEELDDEDETGALFDNEAGEDEDEARSEDEEAGVDHDNDVEMNLLPAEQDEEDNSIGPSRTMAKPRTRNVIVDDEDEDSNEPASIEQPSQDDTMAAFGFHLPKLGDSGLTQVFKGTMAAEDSPSQEQDSLAFLRALPTSPIPGLDFGMTQESPIVRDSQADEETQFSLGLSTFPSQPQAMIDPSPSKFSEVPEPTQDVGFDISMERRQDPQSTVDTVMAAIAESPLIKKKGKLRRRTDAIAILSDEEYESGDEEAPAGDGDFHLTANAFDALFKAAKKPAQPEVFDKQRSDAKKMVEEQAEESEDEYAGLGGASDDENEAEMEEELKEMIDEGHVHVDEGEQARFYADKERVDDEKRIDKLYKDITTGMLRRKRGGADLDDLSDSDDEAQERRRRKQREFAKMRKALLADENIGKIAENPKKQAFLRAIEDREDDEDYDLLYELDDQADSVPDSQDTPMEDAGNCSNNVSQAVVLANPLNPLKRKSTHDGEHGGKENVPPMAHRRRAADERIKRPATLAEIREAVSFLIDEPLVPDSQVSGSDAGSDEEYDEDERAQAIGFRRESSSTSILGNAKSSVVNRLSIVRTHEEQTILGPQAFHSAASNSLSNFKVPSLLRRATTNLSTTSTTSNSSTTPSGDGIRRGGSKKSNIHYQAREAERKKIVEASERRRKEQVKKSVIGKGRRSVLGALGSKGMGFE</sequence>
<dbReference type="GO" id="GO:0005634">
    <property type="term" value="C:nucleus"/>
    <property type="evidence" value="ECO:0007669"/>
    <property type="project" value="UniProtKB-SubCell"/>
</dbReference>
<feature type="compositionally biased region" description="Basic and acidic residues" evidence="4">
    <location>
        <begin position="241"/>
        <end position="251"/>
    </location>
</feature>
<feature type="compositionally biased region" description="Basic and acidic residues" evidence="4">
    <location>
        <begin position="947"/>
        <end position="960"/>
    </location>
</feature>
<organism evidence="6 7">
    <name type="scientific">Tothia fuscella</name>
    <dbReference type="NCBI Taxonomy" id="1048955"/>
    <lineage>
        <taxon>Eukaryota</taxon>
        <taxon>Fungi</taxon>
        <taxon>Dikarya</taxon>
        <taxon>Ascomycota</taxon>
        <taxon>Pezizomycotina</taxon>
        <taxon>Dothideomycetes</taxon>
        <taxon>Pleosporomycetidae</taxon>
        <taxon>Venturiales</taxon>
        <taxon>Cylindrosympodiaceae</taxon>
        <taxon>Tothia</taxon>
    </lineage>
</organism>
<feature type="region of interest" description="Disordered" evidence="4">
    <location>
        <begin position="1195"/>
        <end position="1230"/>
    </location>
</feature>
<evidence type="ECO:0000313" key="7">
    <source>
        <dbReference type="Proteomes" id="UP000800235"/>
    </source>
</evidence>
<dbReference type="OrthoDB" id="2130597at2759"/>
<keyword evidence="2" id="KW-0597">Phosphoprotein</keyword>
<evidence type="ECO:0000259" key="5">
    <source>
        <dbReference type="Pfam" id="PF09444"/>
    </source>
</evidence>
<feature type="compositionally biased region" description="Acidic residues" evidence="4">
    <location>
        <begin position="276"/>
        <end position="286"/>
    </location>
</feature>
<feature type="region of interest" description="Disordered" evidence="4">
    <location>
        <begin position="344"/>
        <end position="471"/>
    </location>
</feature>
<reference evidence="6" key="1">
    <citation type="journal article" date="2020" name="Stud. Mycol.">
        <title>101 Dothideomycetes genomes: a test case for predicting lifestyles and emergence of pathogens.</title>
        <authorList>
            <person name="Haridas S."/>
            <person name="Albert R."/>
            <person name="Binder M."/>
            <person name="Bloem J."/>
            <person name="Labutti K."/>
            <person name="Salamov A."/>
            <person name="Andreopoulos B."/>
            <person name="Baker S."/>
            <person name="Barry K."/>
            <person name="Bills G."/>
            <person name="Bluhm B."/>
            <person name="Cannon C."/>
            <person name="Castanera R."/>
            <person name="Culley D."/>
            <person name="Daum C."/>
            <person name="Ezra D."/>
            <person name="Gonzalez J."/>
            <person name="Henrissat B."/>
            <person name="Kuo A."/>
            <person name="Liang C."/>
            <person name="Lipzen A."/>
            <person name="Lutzoni F."/>
            <person name="Magnuson J."/>
            <person name="Mondo S."/>
            <person name="Nolan M."/>
            <person name="Ohm R."/>
            <person name="Pangilinan J."/>
            <person name="Park H.-J."/>
            <person name="Ramirez L."/>
            <person name="Alfaro M."/>
            <person name="Sun H."/>
            <person name="Tritt A."/>
            <person name="Yoshinaga Y."/>
            <person name="Zwiers L.-H."/>
            <person name="Turgeon B."/>
            <person name="Goodwin S."/>
            <person name="Spatafora J."/>
            <person name="Crous P."/>
            <person name="Grigoriev I."/>
        </authorList>
    </citation>
    <scope>NUCLEOTIDE SEQUENCE</scope>
    <source>
        <strain evidence="6">CBS 130266</strain>
    </source>
</reference>
<feature type="region of interest" description="Disordered" evidence="4">
    <location>
        <begin position="906"/>
        <end position="925"/>
    </location>
</feature>
<feature type="compositionally biased region" description="Polar residues" evidence="4">
    <location>
        <begin position="161"/>
        <end position="182"/>
    </location>
</feature>
<feature type="region of interest" description="Disordered" evidence="4">
    <location>
        <begin position="833"/>
        <end position="858"/>
    </location>
</feature>
<dbReference type="GO" id="GO:0007095">
    <property type="term" value="P:mitotic G2 DNA damage checkpoint signaling"/>
    <property type="evidence" value="ECO:0007669"/>
    <property type="project" value="TreeGrafter"/>
</dbReference>
<evidence type="ECO:0000256" key="3">
    <source>
        <dbReference type="ARBA" id="ARBA00023242"/>
    </source>
</evidence>
<feature type="compositionally biased region" description="Low complexity" evidence="4">
    <location>
        <begin position="1284"/>
        <end position="1298"/>
    </location>
</feature>
<feature type="region of interest" description="Disordered" evidence="4">
    <location>
        <begin position="1284"/>
        <end position="1343"/>
    </location>
</feature>
<protein>
    <recommendedName>
        <fullName evidence="5">DNA replication checkpoint mediator MRC1 domain-containing protein</fullName>
    </recommendedName>
</protein>
<feature type="compositionally biased region" description="Polar residues" evidence="4">
    <location>
        <begin position="122"/>
        <end position="136"/>
    </location>
</feature>
<feature type="compositionally biased region" description="Acidic residues" evidence="4">
    <location>
        <begin position="1208"/>
        <end position="1217"/>
    </location>
</feature>
<accession>A0A9P4U385</accession>
<feature type="compositionally biased region" description="Acidic residues" evidence="4">
    <location>
        <begin position="907"/>
        <end position="919"/>
    </location>
</feature>
<dbReference type="InterPro" id="IPR024146">
    <property type="entry name" value="Claspin"/>
</dbReference>
<feature type="compositionally biased region" description="Basic and acidic residues" evidence="4">
    <location>
        <begin position="429"/>
        <end position="458"/>
    </location>
</feature>
<feature type="region of interest" description="Disordered" evidence="4">
    <location>
        <begin position="1"/>
        <end position="69"/>
    </location>
</feature>
<feature type="compositionally biased region" description="Basic and acidic residues" evidence="4">
    <location>
        <begin position="602"/>
        <end position="630"/>
    </location>
</feature>
<evidence type="ECO:0000313" key="6">
    <source>
        <dbReference type="EMBL" id="KAF2436594.1"/>
    </source>
</evidence>
<evidence type="ECO:0000256" key="4">
    <source>
        <dbReference type="SAM" id="MobiDB-lite"/>
    </source>
</evidence>
<dbReference type="GO" id="GO:0010997">
    <property type="term" value="F:anaphase-promoting complex binding"/>
    <property type="evidence" value="ECO:0007669"/>
    <property type="project" value="TreeGrafter"/>
</dbReference>
<dbReference type="Proteomes" id="UP000800235">
    <property type="component" value="Unassembled WGS sequence"/>
</dbReference>
<feature type="domain" description="DNA replication checkpoint mediator MRC1" evidence="5">
    <location>
        <begin position="952"/>
        <end position="1090"/>
    </location>
</feature>
<feature type="compositionally biased region" description="Acidic residues" evidence="4">
    <location>
        <begin position="961"/>
        <end position="970"/>
    </location>
</feature>